<dbReference type="EMBL" id="PRDS01000002">
    <property type="protein sequence ID" value="PPB81715.1"/>
    <property type="molecule type" value="Genomic_DNA"/>
</dbReference>
<proteinExistence type="predicted"/>
<evidence type="ECO:0000313" key="3">
    <source>
        <dbReference type="Proteomes" id="UP000239736"/>
    </source>
</evidence>
<keyword evidence="3" id="KW-1185">Reference proteome</keyword>
<dbReference type="Proteomes" id="UP000239736">
    <property type="component" value="Unassembled WGS sequence"/>
</dbReference>
<protein>
    <recommendedName>
        <fullName evidence="4">Glyceraldehyde-3-phosphate dehydrogenase</fullName>
    </recommendedName>
</protein>
<evidence type="ECO:0000256" key="1">
    <source>
        <dbReference type="SAM" id="Phobius"/>
    </source>
</evidence>
<keyword evidence="1" id="KW-0812">Transmembrane</keyword>
<accession>A0A2S5JKD0</accession>
<keyword evidence="1" id="KW-0472">Membrane</keyword>
<sequence length="47" mass="5469">MTNRIAIGLFLVVILALLVDYLWLDFAAALFVARRLVMLVEMLAFWR</sequence>
<evidence type="ECO:0008006" key="4">
    <source>
        <dbReference type="Google" id="ProtNLM"/>
    </source>
</evidence>
<gene>
    <name evidence="2" type="ORF">LV82_00927</name>
</gene>
<feature type="transmembrane region" description="Helical" evidence="1">
    <location>
        <begin position="6"/>
        <end position="33"/>
    </location>
</feature>
<organism evidence="2 3">
    <name type="scientific">Albidovulum inexpectatum</name>
    <dbReference type="NCBI Taxonomy" id="196587"/>
    <lineage>
        <taxon>Bacteria</taxon>
        <taxon>Pseudomonadati</taxon>
        <taxon>Pseudomonadota</taxon>
        <taxon>Alphaproteobacteria</taxon>
        <taxon>Rhodobacterales</taxon>
        <taxon>Paracoccaceae</taxon>
        <taxon>Albidovulum</taxon>
    </lineage>
</organism>
<dbReference type="RefSeq" id="WP_170063351.1">
    <property type="nucleotide sequence ID" value="NZ_PRDS01000002.1"/>
</dbReference>
<reference evidence="2 3" key="1">
    <citation type="submission" date="2018-01" db="EMBL/GenBank/DDBJ databases">
        <title>Genomic Encyclopedia of Archaeal and Bacterial Type Strains, Phase II (KMG-II): from individual species to whole genera.</title>
        <authorList>
            <person name="Goeker M."/>
        </authorList>
    </citation>
    <scope>NUCLEOTIDE SEQUENCE [LARGE SCALE GENOMIC DNA]</scope>
    <source>
        <strain evidence="2 3">DSM 12048</strain>
    </source>
</reference>
<name>A0A2S5JKD0_9RHOB</name>
<evidence type="ECO:0000313" key="2">
    <source>
        <dbReference type="EMBL" id="PPB81715.1"/>
    </source>
</evidence>
<keyword evidence="1" id="KW-1133">Transmembrane helix</keyword>
<comment type="caution">
    <text evidence="2">The sequence shown here is derived from an EMBL/GenBank/DDBJ whole genome shotgun (WGS) entry which is preliminary data.</text>
</comment>
<dbReference type="AlphaFoldDB" id="A0A2S5JKD0"/>